<keyword evidence="1" id="KW-0812">Transmembrane</keyword>
<feature type="transmembrane region" description="Helical" evidence="1">
    <location>
        <begin position="212"/>
        <end position="232"/>
    </location>
</feature>
<protein>
    <recommendedName>
        <fullName evidence="4">Prolipoprotein diacylglyceryl transferase</fullName>
    </recommendedName>
</protein>
<feature type="transmembrane region" description="Helical" evidence="1">
    <location>
        <begin position="275"/>
        <end position="293"/>
    </location>
</feature>
<dbReference type="Proteomes" id="UP001161389">
    <property type="component" value="Unassembled WGS sequence"/>
</dbReference>
<organism evidence="2 3">
    <name type="scientific">Litoribrevibacter albus</name>
    <dbReference type="NCBI Taxonomy" id="1473156"/>
    <lineage>
        <taxon>Bacteria</taxon>
        <taxon>Pseudomonadati</taxon>
        <taxon>Pseudomonadota</taxon>
        <taxon>Gammaproteobacteria</taxon>
        <taxon>Oceanospirillales</taxon>
        <taxon>Oceanospirillaceae</taxon>
        <taxon>Litoribrevibacter</taxon>
    </lineage>
</organism>
<feature type="transmembrane region" description="Helical" evidence="1">
    <location>
        <begin position="313"/>
        <end position="334"/>
    </location>
</feature>
<proteinExistence type="predicted"/>
<dbReference type="InterPro" id="IPR001640">
    <property type="entry name" value="Lgt"/>
</dbReference>
<evidence type="ECO:0000313" key="3">
    <source>
        <dbReference type="Proteomes" id="UP001161389"/>
    </source>
</evidence>
<name>A0AA37S889_9GAMM</name>
<dbReference type="AlphaFoldDB" id="A0AA37S889"/>
<feature type="transmembrane region" description="Helical" evidence="1">
    <location>
        <begin position="109"/>
        <end position="128"/>
    </location>
</feature>
<evidence type="ECO:0000256" key="1">
    <source>
        <dbReference type="SAM" id="Phobius"/>
    </source>
</evidence>
<dbReference type="Pfam" id="PF01790">
    <property type="entry name" value="LGT"/>
    <property type="match status" value="1"/>
</dbReference>
<reference evidence="2" key="2">
    <citation type="submission" date="2023-01" db="EMBL/GenBank/DDBJ databases">
        <title>Draft genome sequence of Litoribrevibacter albus strain NBRC 110071.</title>
        <authorList>
            <person name="Sun Q."/>
            <person name="Mori K."/>
        </authorList>
    </citation>
    <scope>NUCLEOTIDE SEQUENCE</scope>
    <source>
        <strain evidence="2">NBRC 110071</strain>
    </source>
</reference>
<accession>A0AA37S889</accession>
<dbReference type="RefSeq" id="WP_284378077.1">
    <property type="nucleotide sequence ID" value="NZ_BSNM01000003.1"/>
</dbReference>
<dbReference type="GO" id="GO:0008961">
    <property type="term" value="F:phosphatidylglycerol-prolipoprotein diacylglyceryl transferase activity"/>
    <property type="evidence" value="ECO:0007669"/>
    <property type="project" value="InterPro"/>
</dbReference>
<feature type="transmembrane region" description="Helical" evidence="1">
    <location>
        <begin position="50"/>
        <end position="72"/>
    </location>
</feature>
<dbReference type="EMBL" id="BSNM01000003">
    <property type="protein sequence ID" value="GLQ29883.1"/>
    <property type="molecule type" value="Genomic_DNA"/>
</dbReference>
<dbReference type="GO" id="GO:0042158">
    <property type="term" value="P:lipoprotein biosynthetic process"/>
    <property type="evidence" value="ECO:0007669"/>
    <property type="project" value="InterPro"/>
</dbReference>
<reference evidence="2" key="1">
    <citation type="journal article" date="2014" name="Int. J. Syst. Evol. Microbiol.">
        <title>Complete genome sequence of Corynebacterium casei LMG S-19264T (=DSM 44701T), isolated from a smear-ripened cheese.</title>
        <authorList>
            <consortium name="US DOE Joint Genome Institute (JGI-PGF)"/>
            <person name="Walter F."/>
            <person name="Albersmeier A."/>
            <person name="Kalinowski J."/>
            <person name="Ruckert C."/>
        </authorList>
    </citation>
    <scope>NUCLEOTIDE SEQUENCE</scope>
    <source>
        <strain evidence="2">NBRC 110071</strain>
    </source>
</reference>
<evidence type="ECO:0008006" key="4">
    <source>
        <dbReference type="Google" id="ProtNLM"/>
    </source>
</evidence>
<gene>
    <name evidence="2" type="ORF">GCM10007876_03610</name>
</gene>
<keyword evidence="3" id="KW-1185">Reference proteome</keyword>
<comment type="caution">
    <text evidence="2">The sequence shown here is derived from an EMBL/GenBank/DDBJ whole genome shotgun (WGS) entry which is preliminary data.</text>
</comment>
<feature type="transmembrane region" description="Helical" evidence="1">
    <location>
        <begin position="79"/>
        <end position="97"/>
    </location>
</feature>
<dbReference type="GO" id="GO:0005886">
    <property type="term" value="C:plasma membrane"/>
    <property type="evidence" value="ECO:0007669"/>
    <property type="project" value="InterPro"/>
</dbReference>
<keyword evidence="1" id="KW-1133">Transmembrane helix</keyword>
<keyword evidence="1" id="KW-0472">Membrane</keyword>
<evidence type="ECO:0000313" key="2">
    <source>
        <dbReference type="EMBL" id="GLQ29883.1"/>
    </source>
</evidence>
<sequence length="347" mass="38206">MNTVFVLALGACLLAFQAWMFKVLTKERWQFLATIPFKKNEDGEWVGLNLTYYGVFTATSLAIGVLLFVMMMESVSNSLILTAVVIALLLAICLPSARLVARIVEGKSHTFTIGGATFVGIIAAPLLIEGANTLLADYGELSLIPTMAAISVAYSFGEGLGRLACVSFGCCYGKRMDELPQWVQKVFGPMSFSFSGETRKACYASELNGVQVLPIQAITSVLYVMCGLIGLMTFLEGYYFFALMFTLVFTQFWRLYSETLRADHRGDSKISPYQIMTVVAVIYTAVFMSFYPAPEAAKADLAAGLSFLWSPEVILGVQAIWLLSFFYTGASTVTSSNLRFQLHRDRI</sequence>
<feature type="transmembrane region" description="Helical" evidence="1">
    <location>
        <begin position="238"/>
        <end position="255"/>
    </location>
</feature>